<dbReference type="AlphaFoldDB" id="A0A1H0L3Y5"/>
<organism evidence="2 3">
    <name type="scientific">Microbacterium testaceum (strain StLB037)</name>
    <dbReference type="NCBI Taxonomy" id="979556"/>
    <lineage>
        <taxon>Bacteria</taxon>
        <taxon>Bacillati</taxon>
        <taxon>Actinomycetota</taxon>
        <taxon>Actinomycetes</taxon>
        <taxon>Micrococcales</taxon>
        <taxon>Microbacteriaceae</taxon>
        <taxon>Microbacterium</taxon>
    </lineage>
</organism>
<gene>
    <name evidence="2" type="ORF">SAMN04487788_0339</name>
</gene>
<dbReference type="Proteomes" id="UP000186456">
    <property type="component" value="Unassembled WGS sequence"/>
</dbReference>
<dbReference type="InterPro" id="IPR006311">
    <property type="entry name" value="TAT_signal"/>
</dbReference>
<evidence type="ECO:0008006" key="4">
    <source>
        <dbReference type="Google" id="ProtNLM"/>
    </source>
</evidence>
<dbReference type="InterPro" id="IPR035992">
    <property type="entry name" value="Ricin_B-like_lectins"/>
</dbReference>
<proteinExistence type="predicted"/>
<dbReference type="Gene3D" id="2.60.120.260">
    <property type="entry name" value="Galactose-binding domain-like"/>
    <property type="match status" value="1"/>
</dbReference>
<evidence type="ECO:0000256" key="1">
    <source>
        <dbReference type="SAM" id="SignalP"/>
    </source>
</evidence>
<sequence>MTPTRSRLLRAAATLVAAASLLASAPPALAATETPVSASAVGAAQLVLVESVHASGKVLQIGAGDAQVSSAPGSTTPAVASISSMAQADPRTLSAQALRLYPVVGSARTFLIADQKDRVLTRSRNDQDAFRYLQTADVADAATDPYAQWELRDAGNGAVNLVNVQREREGRESALDLYNWKTADGSEVQTYTLNASAAVQQWRVHALTPTVTSPSLVTTPGVLPTLPSSLSGRYGWGRTVTLSPITWALPAATTWLTPGAVSVTGTAKGFFGEDVALTASVAVGALSDAADSALTTYAGATVAEVAMRAPATVQRRIGDTGQTLTAPVRWDFAGVTDAAFSTPGTVKVPAVSGLGFSATLVVTVSAAQQMNVLRQSGVHPDWSFKDSTTFALTDGNRTATGFADWRSGGAANRVNPNRVTFYLDQPRQISSVNVYDIGGKQNIGSVTVQYRTTRGGWANLPSATAWPAANTSADLRLEVTASRPVLATGLRVLVKNKTSSTWMTLSEIEGFGPQLTPAS</sequence>
<dbReference type="Gene3D" id="2.80.10.50">
    <property type="match status" value="1"/>
</dbReference>
<evidence type="ECO:0000313" key="3">
    <source>
        <dbReference type="Proteomes" id="UP000186456"/>
    </source>
</evidence>
<accession>A0A1H0L3Y5</accession>
<feature type="chain" id="PRO_5010278006" description="F5/8 type C domain-containing protein" evidence="1">
    <location>
        <begin position="31"/>
        <end position="519"/>
    </location>
</feature>
<protein>
    <recommendedName>
        <fullName evidence="4">F5/8 type C domain-containing protein</fullName>
    </recommendedName>
</protein>
<dbReference type="EMBL" id="FNJN01000001">
    <property type="protein sequence ID" value="SDO62785.1"/>
    <property type="molecule type" value="Genomic_DNA"/>
</dbReference>
<dbReference type="PROSITE" id="PS51318">
    <property type="entry name" value="TAT"/>
    <property type="match status" value="1"/>
</dbReference>
<evidence type="ECO:0000313" key="2">
    <source>
        <dbReference type="EMBL" id="SDO62785.1"/>
    </source>
</evidence>
<reference evidence="2 3" key="1">
    <citation type="submission" date="2016-10" db="EMBL/GenBank/DDBJ databases">
        <authorList>
            <person name="de Groot N.N."/>
        </authorList>
    </citation>
    <scope>NUCLEOTIDE SEQUENCE [LARGE SCALE GENOMIC DNA]</scope>
    <source>
        <strain evidence="2 3">StLB037</strain>
    </source>
</reference>
<dbReference type="CDD" id="cd00161">
    <property type="entry name" value="beta-trefoil_Ricin-like"/>
    <property type="match status" value="1"/>
</dbReference>
<feature type="signal peptide" evidence="1">
    <location>
        <begin position="1"/>
        <end position="30"/>
    </location>
</feature>
<dbReference type="SUPFAM" id="SSF50370">
    <property type="entry name" value="Ricin B-like lectins"/>
    <property type="match status" value="1"/>
</dbReference>
<name>A0A1H0L3Y5_MICTS</name>
<keyword evidence="1" id="KW-0732">Signal</keyword>
<dbReference type="RefSeq" id="WP_074694197.1">
    <property type="nucleotide sequence ID" value="NZ_FNJN01000001.1"/>
</dbReference>